<keyword evidence="2" id="KW-0238">DNA-binding</keyword>
<evidence type="ECO:0000256" key="2">
    <source>
        <dbReference type="ARBA" id="ARBA00023125"/>
    </source>
</evidence>
<dbReference type="Pfam" id="PF00239">
    <property type="entry name" value="Resolvase"/>
    <property type="match status" value="1"/>
</dbReference>
<dbReference type="InterPro" id="IPR006118">
    <property type="entry name" value="Recombinase_CS"/>
</dbReference>
<feature type="domain" description="Resolvase/invertase-type recombinase catalytic" evidence="6">
    <location>
        <begin position="55"/>
        <end position="194"/>
    </location>
</feature>
<evidence type="ECO:0000256" key="4">
    <source>
        <dbReference type="PIRSR" id="PIRSR606118-50"/>
    </source>
</evidence>
<dbReference type="PROSITE" id="PS51736">
    <property type="entry name" value="RECOMBINASES_3"/>
    <property type="match status" value="1"/>
</dbReference>
<dbReference type="AlphaFoldDB" id="A0A1W2BDE3"/>
<dbReference type="PANTHER" id="PTHR36172">
    <property type="match status" value="1"/>
</dbReference>
<evidence type="ECO:0000313" key="8">
    <source>
        <dbReference type="Proteomes" id="UP000192708"/>
    </source>
</evidence>
<dbReference type="Gene3D" id="1.10.287.2170">
    <property type="match status" value="1"/>
</dbReference>
<dbReference type="GO" id="GO:0003677">
    <property type="term" value="F:DNA binding"/>
    <property type="evidence" value="ECO:0007669"/>
    <property type="project" value="UniProtKB-KW"/>
</dbReference>
<dbReference type="GO" id="GO:0015074">
    <property type="term" value="P:DNA integration"/>
    <property type="evidence" value="ECO:0007669"/>
    <property type="project" value="UniProtKB-KW"/>
</dbReference>
<dbReference type="InterPro" id="IPR051491">
    <property type="entry name" value="Recombinase/Transposase-rel"/>
</dbReference>
<organism evidence="7 8">
    <name type="scientific">Polynucleobacter kasalickyi</name>
    <dbReference type="NCBI Taxonomy" id="1938817"/>
    <lineage>
        <taxon>Bacteria</taxon>
        <taxon>Pseudomonadati</taxon>
        <taxon>Pseudomonadota</taxon>
        <taxon>Betaproteobacteria</taxon>
        <taxon>Burkholderiales</taxon>
        <taxon>Burkholderiaceae</taxon>
        <taxon>Polynucleobacter</taxon>
    </lineage>
</organism>
<evidence type="ECO:0000313" key="7">
    <source>
        <dbReference type="EMBL" id="SMC70919.1"/>
    </source>
</evidence>
<dbReference type="PROSITE" id="PS00397">
    <property type="entry name" value="RECOMBINASES_1"/>
    <property type="match status" value="1"/>
</dbReference>
<dbReference type="InterPro" id="IPR048046">
    <property type="entry name" value="Transpos_IS607"/>
</dbReference>
<gene>
    <name evidence="7" type="ORF">SAMN06296008_11284</name>
</gene>
<keyword evidence="3" id="KW-0233">DNA recombination</keyword>
<feature type="active site" description="O-(5'-phospho-DNA)-serine intermediate" evidence="4 5">
    <location>
        <position position="63"/>
    </location>
</feature>
<dbReference type="SMART" id="SM00857">
    <property type="entry name" value="Resolvase"/>
    <property type="match status" value="1"/>
</dbReference>
<dbReference type="CDD" id="cd03769">
    <property type="entry name" value="SR_IS607_transposase_like"/>
    <property type="match status" value="1"/>
</dbReference>
<reference evidence="7 8" key="1">
    <citation type="submission" date="2017-04" db="EMBL/GenBank/DDBJ databases">
        <authorList>
            <person name="Afonso C.L."/>
            <person name="Miller P.J."/>
            <person name="Scott M.A."/>
            <person name="Spackman E."/>
            <person name="Goraichik I."/>
            <person name="Dimitrov K.M."/>
            <person name="Suarez D.L."/>
            <person name="Swayne D.E."/>
        </authorList>
    </citation>
    <scope>NUCLEOTIDE SEQUENCE [LARGE SCALE GENOMIC DNA]</scope>
    <source>
        <strain evidence="7 8">VK13</strain>
    </source>
</reference>
<dbReference type="PANTHER" id="PTHR36172:SF1">
    <property type="entry name" value="RESOLVASE-RELATED"/>
    <property type="match status" value="1"/>
</dbReference>
<sequence>MCYIIFMKLSAWAKTKGISYRSAWKMHKSNKLPVRSEQLPNGTILVFPEDEKIEQAAIYARVSSGDQKKDLDRQLLRLVDYAIEHRILIAEKVKEVGSGMNGQRKGLLRLLANKNINLIIVEHRDRLTRFGFSYLEASLKSSGRKIIVVDSTEIQDDIVRDLHEVIVSMCARLYGKRSAKNKADKAIRAINKDVDNA</sequence>
<keyword evidence="8" id="KW-1185">Reference proteome</keyword>
<dbReference type="FunFam" id="3.40.50.1390:FF:000002">
    <property type="entry name" value="ORF1 in transposon ISC1904"/>
    <property type="match status" value="1"/>
</dbReference>
<evidence type="ECO:0000256" key="1">
    <source>
        <dbReference type="ARBA" id="ARBA00022908"/>
    </source>
</evidence>
<dbReference type="InterPro" id="IPR006119">
    <property type="entry name" value="Resolv_N"/>
</dbReference>
<evidence type="ECO:0000256" key="5">
    <source>
        <dbReference type="PROSITE-ProRule" id="PRU10137"/>
    </source>
</evidence>
<proteinExistence type="predicted"/>
<accession>A0A1W2BDE3</accession>
<name>A0A1W2BDE3_9BURK</name>
<dbReference type="Proteomes" id="UP000192708">
    <property type="component" value="Unassembled WGS sequence"/>
</dbReference>
<dbReference type="GO" id="GO:0000150">
    <property type="term" value="F:DNA strand exchange activity"/>
    <property type="evidence" value="ECO:0007669"/>
    <property type="project" value="InterPro"/>
</dbReference>
<dbReference type="STRING" id="1938817.SAMN06296008_11284"/>
<protein>
    <submittedName>
        <fullName evidence="7">Predicted site-specific integrase-resolvase</fullName>
    </submittedName>
</protein>
<dbReference type="NCBIfam" id="NF033518">
    <property type="entry name" value="transpos_IS607"/>
    <property type="match status" value="1"/>
</dbReference>
<dbReference type="SUPFAM" id="SSF53041">
    <property type="entry name" value="Resolvase-like"/>
    <property type="match status" value="1"/>
</dbReference>
<keyword evidence="1" id="KW-0229">DNA integration</keyword>
<evidence type="ECO:0000259" key="6">
    <source>
        <dbReference type="PROSITE" id="PS51736"/>
    </source>
</evidence>
<dbReference type="Gene3D" id="3.40.50.1390">
    <property type="entry name" value="Resolvase, N-terminal catalytic domain"/>
    <property type="match status" value="1"/>
</dbReference>
<dbReference type="InterPro" id="IPR041718">
    <property type="entry name" value="IS607_transposase-like"/>
</dbReference>
<dbReference type="EMBL" id="FWXJ01000012">
    <property type="protein sequence ID" value="SMC70919.1"/>
    <property type="molecule type" value="Genomic_DNA"/>
</dbReference>
<dbReference type="InterPro" id="IPR036162">
    <property type="entry name" value="Resolvase-like_N_sf"/>
</dbReference>
<evidence type="ECO:0000256" key="3">
    <source>
        <dbReference type="ARBA" id="ARBA00023172"/>
    </source>
</evidence>